<dbReference type="Gene3D" id="3.40.50.720">
    <property type="entry name" value="NAD(P)-binding Rossmann-like Domain"/>
    <property type="match status" value="1"/>
</dbReference>
<dbReference type="PANTHER" id="PTHR43833">
    <property type="entry name" value="POTASSIUM CHANNEL PROTEIN 2-RELATED-RELATED"/>
    <property type="match status" value="1"/>
</dbReference>
<comment type="subcellular location">
    <subcellularLocation>
        <location evidence="1">Cell membrane</location>
        <topology evidence="1">Multi-pass membrane protein</topology>
    </subcellularLocation>
</comment>
<keyword evidence="2" id="KW-1133">Transmembrane helix</keyword>
<evidence type="ECO:0000313" key="7">
    <source>
        <dbReference type="EMBL" id="CAB4815733.1"/>
    </source>
</evidence>
<feature type="transmembrane region" description="Helical" evidence="2">
    <location>
        <begin position="87"/>
        <end position="114"/>
    </location>
</feature>
<keyword evidence="2" id="KW-0812">Transmembrane</keyword>
<dbReference type="PANTHER" id="PTHR43833:SF9">
    <property type="entry name" value="POTASSIUM CHANNEL PROTEIN YUGO-RELATED"/>
    <property type="match status" value="1"/>
</dbReference>
<evidence type="ECO:0000313" key="9">
    <source>
        <dbReference type="EMBL" id="CAB4942122.1"/>
    </source>
</evidence>
<evidence type="ECO:0000256" key="2">
    <source>
        <dbReference type="SAM" id="Phobius"/>
    </source>
</evidence>
<dbReference type="SUPFAM" id="SSF51735">
    <property type="entry name" value="NAD(P)-binding Rossmann-fold domains"/>
    <property type="match status" value="1"/>
</dbReference>
<dbReference type="GO" id="GO:0006813">
    <property type="term" value="P:potassium ion transport"/>
    <property type="evidence" value="ECO:0007669"/>
    <property type="project" value="InterPro"/>
</dbReference>
<keyword evidence="2" id="KW-0472">Membrane</keyword>
<dbReference type="InterPro" id="IPR036291">
    <property type="entry name" value="NAD(P)-bd_dom_sf"/>
</dbReference>
<accession>A0A6J6A8Y6</accession>
<reference evidence="5" key="1">
    <citation type="submission" date="2020-05" db="EMBL/GenBank/DDBJ databases">
        <authorList>
            <person name="Chiriac C."/>
            <person name="Salcher M."/>
            <person name="Ghai R."/>
            <person name="Kavagutti S V."/>
        </authorList>
    </citation>
    <scope>NUCLEOTIDE SEQUENCE</scope>
</reference>
<dbReference type="AlphaFoldDB" id="A0A6J6A8Y6"/>
<evidence type="ECO:0000313" key="10">
    <source>
        <dbReference type="EMBL" id="CAB4984224.1"/>
    </source>
</evidence>
<dbReference type="InterPro" id="IPR036721">
    <property type="entry name" value="RCK_C_sf"/>
</dbReference>
<dbReference type="InterPro" id="IPR003148">
    <property type="entry name" value="RCK_N"/>
</dbReference>
<dbReference type="PROSITE" id="PS51201">
    <property type="entry name" value="RCK_N"/>
    <property type="match status" value="1"/>
</dbReference>
<evidence type="ECO:0000259" key="3">
    <source>
        <dbReference type="PROSITE" id="PS51201"/>
    </source>
</evidence>
<dbReference type="EMBL" id="CAEZYF010000018">
    <property type="protein sequence ID" value="CAB4735436.1"/>
    <property type="molecule type" value="Genomic_DNA"/>
</dbReference>
<dbReference type="EMBL" id="CAFBOL010000019">
    <property type="protein sequence ID" value="CAB4984224.1"/>
    <property type="molecule type" value="Genomic_DNA"/>
</dbReference>
<dbReference type="EMBL" id="CAFBMT010000013">
    <property type="protein sequence ID" value="CAB4942122.1"/>
    <property type="molecule type" value="Genomic_DNA"/>
</dbReference>
<evidence type="ECO:0000313" key="5">
    <source>
        <dbReference type="EMBL" id="CAB4364642.1"/>
    </source>
</evidence>
<dbReference type="Gene3D" id="3.30.70.1450">
    <property type="entry name" value="Regulator of K+ conductance, C-terminal domain"/>
    <property type="match status" value="1"/>
</dbReference>
<dbReference type="InterPro" id="IPR050721">
    <property type="entry name" value="Trk_Ktr_HKT_K-transport"/>
</dbReference>
<dbReference type="Pfam" id="PF02080">
    <property type="entry name" value="TrkA_C"/>
    <property type="match status" value="1"/>
</dbReference>
<feature type="domain" description="RCK C-terminal" evidence="4">
    <location>
        <begin position="268"/>
        <end position="351"/>
    </location>
</feature>
<feature type="transmembrane region" description="Helical" evidence="2">
    <location>
        <begin position="37"/>
        <end position="60"/>
    </location>
</feature>
<evidence type="ECO:0000256" key="1">
    <source>
        <dbReference type="ARBA" id="ARBA00004651"/>
    </source>
</evidence>
<dbReference type="Pfam" id="PF02254">
    <property type="entry name" value="TrkA_N"/>
    <property type="match status" value="1"/>
</dbReference>
<name>A0A6J6A8Y6_9ZZZZ</name>
<dbReference type="EMBL" id="CAFBIY010000008">
    <property type="protein sequence ID" value="CAB4846576.1"/>
    <property type="molecule type" value="Genomic_DNA"/>
</dbReference>
<dbReference type="EMBL" id="CAFAAV010000064">
    <property type="protein sequence ID" value="CAB4815733.1"/>
    <property type="molecule type" value="Genomic_DNA"/>
</dbReference>
<evidence type="ECO:0000313" key="6">
    <source>
        <dbReference type="EMBL" id="CAB4735436.1"/>
    </source>
</evidence>
<sequence length="356" mass="37702">MSAILVFMVDTTSAASSASLPQISVVRLVARFLRGPSIAAVTLLIIASSGYVLIGGWSWIDGLYMAFITVGQVGFQEVHTLGTAGRIWTMCVILAGFAVFVYSAASLTALFLSVEVRSAIRETRRSKVRSQMHQHVVVAGFGRVGRSATTAAIRSGRACVVIDENNASEEIVTNIGAVFLHGDARDATVLRMAGVSRAAALITSLDDPSNAVVALTARSLAPDLRIVSRVTDVSWRERLMRAGASHAVPVYESIGASLAATALDAEVLGVLPIPGTDMRVEEMEVGAESIAVGQGLRAVMEQADDVHILGLKRDEGLVRWHEASEGLHVGDVLVVLGTAPALERLTKLVRHGSRDA</sequence>
<protein>
    <submittedName>
        <fullName evidence="5">Unannotated protein</fullName>
    </submittedName>
</protein>
<dbReference type="EMBL" id="CAESGF010000016">
    <property type="protein sequence ID" value="CAB4364642.1"/>
    <property type="molecule type" value="Genomic_DNA"/>
</dbReference>
<evidence type="ECO:0000313" key="8">
    <source>
        <dbReference type="EMBL" id="CAB4846576.1"/>
    </source>
</evidence>
<proteinExistence type="predicted"/>
<dbReference type="Pfam" id="PF07885">
    <property type="entry name" value="Ion_trans_2"/>
    <property type="match status" value="1"/>
</dbReference>
<dbReference type="SUPFAM" id="SSF116726">
    <property type="entry name" value="TrkA C-terminal domain-like"/>
    <property type="match status" value="1"/>
</dbReference>
<dbReference type="Gene3D" id="1.10.287.70">
    <property type="match status" value="1"/>
</dbReference>
<feature type="domain" description="RCK N-terminal" evidence="3">
    <location>
        <begin position="133"/>
        <end position="249"/>
    </location>
</feature>
<dbReference type="GO" id="GO:0005886">
    <property type="term" value="C:plasma membrane"/>
    <property type="evidence" value="ECO:0007669"/>
    <property type="project" value="UniProtKB-SubCell"/>
</dbReference>
<organism evidence="5">
    <name type="scientific">freshwater metagenome</name>
    <dbReference type="NCBI Taxonomy" id="449393"/>
    <lineage>
        <taxon>unclassified sequences</taxon>
        <taxon>metagenomes</taxon>
        <taxon>ecological metagenomes</taxon>
    </lineage>
</organism>
<dbReference type="InterPro" id="IPR006037">
    <property type="entry name" value="RCK_C"/>
</dbReference>
<dbReference type="GO" id="GO:0008324">
    <property type="term" value="F:monoatomic cation transmembrane transporter activity"/>
    <property type="evidence" value="ECO:0007669"/>
    <property type="project" value="InterPro"/>
</dbReference>
<dbReference type="InterPro" id="IPR013099">
    <property type="entry name" value="K_chnl_dom"/>
</dbReference>
<gene>
    <name evidence="6" type="ORF">UFOPK2656_02501</name>
    <name evidence="7" type="ORF">UFOPK3099_01052</name>
    <name evidence="8" type="ORF">UFOPK3267_00271</name>
    <name evidence="9" type="ORF">UFOPK3651_02252</name>
    <name evidence="10" type="ORF">UFOPK3931_01009</name>
    <name evidence="5" type="ORF">UFOPK4189_02400</name>
</gene>
<dbReference type="SUPFAM" id="SSF81324">
    <property type="entry name" value="Voltage-gated potassium channels"/>
    <property type="match status" value="1"/>
</dbReference>
<dbReference type="PROSITE" id="PS51202">
    <property type="entry name" value="RCK_C"/>
    <property type="match status" value="1"/>
</dbReference>
<evidence type="ECO:0000259" key="4">
    <source>
        <dbReference type="PROSITE" id="PS51202"/>
    </source>
</evidence>